<evidence type="ECO:0000313" key="16">
    <source>
        <dbReference type="EMBL" id="QCF25454.1"/>
    </source>
</evidence>
<keyword evidence="6 12" id="KW-0812">Transmembrane</keyword>
<dbReference type="GO" id="GO:0007165">
    <property type="term" value="P:signal transduction"/>
    <property type="evidence" value="ECO:0007669"/>
    <property type="project" value="UniProtKB-KW"/>
</dbReference>
<gene>
    <name evidence="16" type="ORF">soil367_05670</name>
</gene>
<evidence type="ECO:0000256" key="11">
    <source>
        <dbReference type="PROSITE-ProRule" id="PRU00284"/>
    </source>
</evidence>
<feature type="domain" description="HAMP" evidence="15">
    <location>
        <begin position="307"/>
        <end position="361"/>
    </location>
</feature>
<dbReference type="SMART" id="SM00283">
    <property type="entry name" value="MA"/>
    <property type="match status" value="1"/>
</dbReference>
<dbReference type="CDD" id="cd11386">
    <property type="entry name" value="MCP_signal"/>
    <property type="match status" value="1"/>
</dbReference>
<dbReference type="InterPro" id="IPR004090">
    <property type="entry name" value="Chemotax_Me-accpt_rcpt"/>
</dbReference>
<dbReference type="AlphaFoldDB" id="A0A4P7XG87"/>
<dbReference type="InterPro" id="IPR033479">
    <property type="entry name" value="dCache_1"/>
</dbReference>
<feature type="domain" description="Methyl-accepting transducer" evidence="13">
    <location>
        <begin position="366"/>
        <end position="602"/>
    </location>
</feature>
<dbReference type="PANTHER" id="PTHR32089:SF39">
    <property type="entry name" value="METHYL-ACCEPTING CHEMOTAXIS PROTEIN HLYB"/>
    <property type="match status" value="1"/>
</dbReference>
<reference evidence="16 17" key="1">
    <citation type="submission" date="2018-07" db="EMBL/GenBank/DDBJ databases">
        <title>Marsedoiliclastica nanhaica gen. nov. sp. nov., a novel marine hydrocarbonoclastic bacterium isolated from an in-situ enriched hydrocarbon-degrading consortium in deep-sea sediment.</title>
        <authorList>
            <person name="Dong C."/>
            <person name="Ma T."/>
            <person name="Liu R."/>
            <person name="Shao Z."/>
        </authorList>
    </citation>
    <scope>NUCLEOTIDE SEQUENCE [LARGE SCALE GENOMIC DNA]</scope>
    <source>
        <strain evidence="17">soil36-7</strain>
    </source>
</reference>
<dbReference type="Pfam" id="PF00015">
    <property type="entry name" value="MCPsignal"/>
    <property type="match status" value="1"/>
</dbReference>
<dbReference type="PRINTS" id="PR00260">
    <property type="entry name" value="CHEMTRNSDUCR"/>
</dbReference>
<dbReference type="RefSeq" id="WP_136547747.1">
    <property type="nucleotide sequence ID" value="NZ_CP031093.1"/>
</dbReference>
<evidence type="ECO:0000256" key="5">
    <source>
        <dbReference type="ARBA" id="ARBA00022519"/>
    </source>
</evidence>
<sequence length="638" mass="68814">MPKLSFRQTIILCSGIALIASLAAVIWIANVKMTQMIDKRLLEIELPAVLGEIRNEIQIELVKPVSVARTLASNTFLLDWLARGEPMEELEGVSRNLAAVENTGVGGVSYVSRLSNHYYTSAGLFKVLDPASSKDSWLPDFLSGSEPYELSVDVSDETRVPTLFVNFAVVTENRRVAAVGIGRSLDSMREMLQRYSIGENGKVYLVDGEGTVQLHPTAEASQPLASYVGADLSGRLMNDAFSYGFHQRDGEELVSAMLPVPGMGWYLVAEVPESELYADARSATAFNIMVGTVAAALALILLTVLSGRILKPVREVSAAMTAMAERGGDLTQRLDVQSSDEIGALASSFNGFLEKIAVTMRSVRETEVKLQASVARVTAAIDSTASRSGQQAEKSQMAATAIHEMTATVQEIARSAETAAVNASRSQEESVKGMEVSRETVQGMQTLSNDMDKAALDADHLAVEIEEISSILETIRSVSEQTNLLALNAAIEAARAGEHGRGFAVVADEVRQLARRTAEATSEINDKIDRLQTSAKSAVASMHKGKQISEVSVASTERTGASLQTILSLVESTSDITTQIATATEEQSLVAEEINGNIQSIADLVRETDQDIIRSSKDCSEMERLARELGETISRFRT</sequence>
<evidence type="ECO:0000256" key="1">
    <source>
        <dbReference type="ARBA" id="ARBA00004429"/>
    </source>
</evidence>
<feature type="domain" description="T-SNARE coiled-coil homology" evidence="14">
    <location>
        <begin position="553"/>
        <end position="615"/>
    </location>
</feature>
<keyword evidence="9 11" id="KW-0807">Transducer</keyword>
<evidence type="ECO:0000256" key="7">
    <source>
        <dbReference type="ARBA" id="ARBA00022989"/>
    </source>
</evidence>
<dbReference type="CDD" id="cd06225">
    <property type="entry name" value="HAMP"/>
    <property type="match status" value="1"/>
</dbReference>
<evidence type="ECO:0000259" key="14">
    <source>
        <dbReference type="PROSITE" id="PS50192"/>
    </source>
</evidence>
<dbReference type="EMBL" id="CP031093">
    <property type="protein sequence ID" value="QCF25454.1"/>
    <property type="molecule type" value="Genomic_DNA"/>
</dbReference>
<protein>
    <submittedName>
        <fullName evidence="16">Methyl-accepting chemotaxis protein</fullName>
    </submittedName>
</protein>
<feature type="transmembrane region" description="Helical" evidence="12">
    <location>
        <begin position="285"/>
        <end position="305"/>
    </location>
</feature>
<dbReference type="GO" id="GO:0005886">
    <property type="term" value="C:plasma membrane"/>
    <property type="evidence" value="ECO:0007669"/>
    <property type="project" value="UniProtKB-SubCell"/>
</dbReference>
<evidence type="ECO:0000256" key="12">
    <source>
        <dbReference type="SAM" id="Phobius"/>
    </source>
</evidence>
<dbReference type="Pfam" id="PF02743">
    <property type="entry name" value="dCache_1"/>
    <property type="match status" value="1"/>
</dbReference>
<dbReference type="Gene3D" id="1.10.287.950">
    <property type="entry name" value="Methyl-accepting chemotaxis protein"/>
    <property type="match status" value="1"/>
</dbReference>
<evidence type="ECO:0000256" key="3">
    <source>
        <dbReference type="ARBA" id="ARBA00022481"/>
    </source>
</evidence>
<keyword evidence="5" id="KW-0997">Cell inner membrane</keyword>
<dbReference type="PROSITE" id="PS50111">
    <property type="entry name" value="CHEMOTAXIS_TRANSDUC_2"/>
    <property type="match status" value="1"/>
</dbReference>
<keyword evidence="8 12" id="KW-0472">Membrane</keyword>
<dbReference type="FunFam" id="1.10.287.950:FF:000001">
    <property type="entry name" value="Methyl-accepting chemotaxis sensory transducer"/>
    <property type="match status" value="1"/>
</dbReference>
<name>A0A4P7XG87_9ALTE</name>
<evidence type="ECO:0000259" key="15">
    <source>
        <dbReference type="PROSITE" id="PS50885"/>
    </source>
</evidence>
<organism evidence="16 17">
    <name type="scientific">Hydrocarboniclastica marina</name>
    <dbReference type="NCBI Taxonomy" id="2259620"/>
    <lineage>
        <taxon>Bacteria</taxon>
        <taxon>Pseudomonadati</taxon>
        <taxon>Pseudomonadota</taxon>
        <taxon>Gammaproteobacteria</taxon>
        <taxon>Alteromonadales</taxon>
        <taxon>Alteromonadaceae</taxon>
        <taxon>Hydrocarboniclastica</taxon>
    </lineage>
</organism>
<evidence type="ECO:0000256" key="6">
    <source>
        <dbReference type="ARBA" id="ARBA00022692"/>
    </source>
</evidence>
<dbReference type="GO" id="GO:0006935">
    <property type="term" value="P:chemotaxis"/>
    <property type="evidence" value="ECO:0007669"/>
    <property type="project" value="UniProtKB-KW"/>
</dbReference>
<comment type="subcellular location">
    <subcellularLocation>
        <location evidence="1">Cell inner membrane</location>
        <topology evidence="1">Multi-pass membrane protein</topology>
    </subcellularLocation>
</comment>
<evidence type="ECO:0000256" key="8">
    <source>
        <dbReference type="ARBA" id="ARBA00023136"/>
    </source>
</evidence>
<dbReference type="KEGG" id="hmi:soil367_05670"/>
<evidence type="ECO:0000256" key="10">
    <source>
        <dbReference type="ARBA" id="ARBA00029447"/>
    </source>
</evidence>
<comment type="similarity">
    <text evidence="10">Belongs to the methyl-accepting chemotaxis (MCP) protein family.</text>
</comment>
<dbReference type="SUPFAM" id="SSF58104">
    <property type="entry name" value="Methyl-accepting chemotaxis protein (MCP) signaling domain"/>
    <property type="match status" value="1"/>
</dbReference>
<dbReference type="PANTHER" id="PTHR32089">
    <property type="entry name" value="METHYL-ACCEPTING CHEMOTAXIS PROTEIN MCPB"/>
    <property type="match status" value="1"/>
</dbReference>
<proteinExistence type="inferred from homology"/>
<keyword evidence="4" id="KW-0145">Chemotaxis</keyword>
<dbReference type="SMART" id="SM00304">
    <property type="entry name" value="HAMP"/>
    <property type="match status" value="1"/>
</dbReference>
<evidence type="ECO:0000256" key="9">
    <source>
        <dbReference type="ARBA" id="ARBA00023224"/>
    </source>
</evidence>
<dbReference type="GO" id="GO:0004888">
    <property type="term" value="F:transmembrane signaling receptor activity"/>
    <property type="evidence" value="ECO:0007669"/>
    <property type="project" value="InterPro"/>
</dbReference>
<dbReference type="PROSITE" id="PS50192">
    <property type="entry name" value="T_SNARE"/>
    <property type="match status" value="1"/>
</dbReference>
<dbReference type="InterPro" id="IPR004089">
    <property type="entry name" value="MCPsignal_dom"/>
</dbReference>
<keyword evidence="7 12" id="KW-1133">Transmembrane helix</keyword>
<dbReference type="Proteomes" id="UP000298049">
    <property type="component" value="Chromosome"/>
</dbReference>
<dbReference type="CDD" id="cd12912">
    <property type="entry name" value="PDC2_MCP_like"/>
    <property type="match status" value="1"/>
</dbReference>
<evidence type="ECO:0000256" key="2">
    <source>
        <dbReference type="ARBA" id="ARBA00022475"/>
    </source>
</evidence>
<evidence type="ECO:0000313" key="17">
    <source>
        <dbReference type="Proteomes" id="UP000298049"/>
    </source>
</evidence>
<keyword evidence="17" id="KW-1185">Reference proteome</keyword>
<accession>A0A4P7XG87</accession>
<dbReference type="Gene3D" id="3.30.450.20">
    <property type="entry name" value="PAS domain"/>
    <property type="match status" value="1"/>
</dbReference>
<dbReference type="OrthoDB" id="2489132at2"/>
<evidence type="ECO:0000256" key="4">
    <source>
        <dbReference type="ARBA" id="ARBA00022500"/>
    </source>
</evidence>
<keyword evidence="3" id="KW-0488">Methylation</keyword>
<dbReference type="PROSITE" id="PS50885">
    <property type="entry name" value="HAMP"/>
    <property type="match status" value="1"/>
</dbReference>
<dbReference type="InterPro" id="IPR000727">
    <property type="entry name" value="T_SNARE_dom"/>
</dbReference>
<dbReference type="Pfam" id="PF00672">
    <property type="entry name" value="HAMP"/>
    <property type="match status" value="1"/>
</dbReference>
<keyword evidence="2" id="KW-1003">Cell membrane</keyword>
<evidence type="ECO:0000259" key="13">
    <source>
        <dbReference type="PROSITE" id="PS50111"/>
    </source>
</evidence>
<dbReference type="InterPro" id="IPR003660">
    <property type="entry name" value="HAMP_dom"/>
</dbReference>